<dbReference type="InterPro" id="IPR014031">
    <property type="entry name" value="Ketoacyl_synth_C"/>
</dbReference>
<dbReference type="AlphaFoldDB" id="A0ABD1N3K6"/>
<dbReference type="EMBL" id="JBGMDY010000002">
    <property type="protein sequence ID" value="KAL2342687.1"/>
    <property type="molecule type" value="Genomic_DNA"/>
</dbReference>
<evidence type="ECO:0000256" key="1">
    <source>
        <dbReference type="ARBA" id="ARBA00013191"/>
    </source>
</evidence>
<gene>
    <name evidence="4" type="ORF">Fmac_003972</name>
</gene>
<dbReference type="InterPro" id="IPR016039">
    <property type="entry name" value="Thiolase-like"/>
</dbReference>
<evidence type="ECO:0000313" key="4">
    <source>
        <dbReference type="EMBL" id="KAL2342687.1"/>
    </source>
</evidence>
<dbReference type="PANTHER" id="PTHR11712:SF297">
    <property type="entry name" value="3-OXOACYL-[ACYL-CARRIER-PROTEIN] SYNTHASE, MITOCHONDRIAL"/>
    <property type="match status" value="1"/>
</dbReference>
<sequence>MRAQSDLGKKKQTKIRMSFTSRWLEPKSLMEFINNPNKYTEEELTLMKTQDIDDAIEANAIKIIFFDRASSSALAFSSTKGAIGHLLGAVGAVETIFAVLSIQHRIAPLTFNLTKSDPVFGNGFMSLFASKEMPIRVAMSNSWFQRPKCVPTFLLTSAHIDICISFYWHCLYKDDWIMVRIV</sequence>
<name>A0ABD1N3K6_9FABA</name>
<comment type="caution">
    <text evidence="4">The sequence shown here is derived from an EMBL/GenBank/DDBJ whole genome shotgun (WGS) entry which is preliminary data.</text>
</comment>
<keyword evidence="5" id="KW-1185">Reference proteome</keyword>
<dbReference type="GO" id="GO:0004315">
    <property type="term" value="F:3-oxoacyl-[acyl-carrier-protein] synthase activity"/>
    <property type="evidence" value="ECO:0007669"/>
    <property type="project" value="UniProtKB-EC"/>
</dbReference>
<dbReference type="PANTHER" id="PTHR11712">
    <property type="entry name" value="POLYKETIDE SYNTHASE-RELATED"/>
    <property type="match status" value="1"/>
</dbReference>
<organism evidence="4 5">
    <name type="scientific">Flemingia macrophylla</name>
    <dbReference type="NCBI Taxonomy" id="520843"/>
    <lineage>
        <taxon>Eukaryota</taxon>
        <taxon>Viridiplantae</taxon>
        <taxon>Streptophyta</taxon>
        <taxon>Embryophyta</taxon>
        <taxon>Tracheophyta</taxon>
        <taxon>Spermatophyta</taxon>
        <taxon>Magnoliopsida</taxon>
        <taxon>eudicotyledons</taxon>
        <taxon>Gunneridae</taxon>
        <taxon>Pentapetalae</taxon>
        <taxon>rosids</taxon>
        <taxon>fabids</taxon>
        <taxon>Fabales</taxon>
        <taxon>Fabaceae</taxon>
        <taxon>Papilionoideae</taxon>
        <taxon>50 kb inversion clade</taxon>
        <taxon>NPAAA clade</taxon>
        <taxon>indigoferoid/millettioid clade</taxon>
        <taxon>Phaseoleae</taxon>
        <taxon>Flemingia</taxon>
    </lineage>
</organism>
<feature type="domain" description="Beta-ketoacyl synthase C-terminal" evidence="3">
    <location>
        <begin position="52"/>
        <end position="113"/>
    </location>
</feature>
<evidence type="ECO:0000256" key="2">
    <source>
        <dbReference type="ARBA" id="ARBA00022679"/>
    </source>
</evidence>
<dbReference type="Gene3D" id="3.40.47.10">
    <property type="match status" value="1"/>
</dbReference>
<evidence type="ECO:0000259" key="3">
    <source>
        <dbReference type="Pfam" id="PF02801"/>
    </source>
</evidence>
<dbReference type="SUPFAM" id="SSF53901">
    <property type="entry name" value="Thiolase-like"/>
    <property type="match status" value="1"/>
</dbReference>
<dbReference type="Proteomes" id="UP001603857">
    <property type="component" value="Unassembled WGS sequence"/>
</dbReference>
<dbReference type="InterPro" id="IPR000794">
    <property type="entry name" value="Beta-ketoacyl_synthase"/>
</dbReference>
<keyword evidence="2" id="KW-0808">Transferase</keyword>
<reference evidence="4 5" key="1">
    <citation type="submission" date="2024-08" db="EMBL/GenBank/DDBJ databases">
        <title>Insights into the chromosomal genome structure of Flemingia macrophylla.</title>
        <authorList>
            <person name="Ding Y."/>
            <person name="Zhao Y."/>
            <person name="Bi W."/>
            <person name="Wu M."/>
            <person name="Zhao G."/>
            <person name="Gong Y."/>
            <person name="Li W."/>
            <person name="Zhang P."/>
        </authorList>
    </citation>
    <scope>NUCLEOTIDE SEQUENCE [LARGE SCALE GENOMIC DNA]</scope>
    <source>
        <strain evidence="4">DYQJB</strain>
        <tissue evidence="4">Leaf</tissue>
    </source>
</reference>
<evidence type="ECO:0000313" key="5">
    <source>
        <dbReference type="Proteomes" id="UP001603857"/>
    </source>
</evidence>
<dbReference type="EC" id="2.3.1.41" evidence="1"/>
<dbReference type="Pfam" id="PF02801">
    <property type="entry name" value="Ketoacyl-synt_C"/>
    <property type="match status" value="1"/>
</dbReference>
<proteinExistence type="predicted"/>
<protein>
    <recommendedName>
        <fullName evidence="1">beta-ketoacyl-[acyl-carrier-protein] synthase I</fullName>
        <ecNumber evidence="1">2.3.1.41</ecNumber>
    </recommendedName>
</protein>
<accession>A0ABD1N3K6</accession>